<gene>
    <name evidence="2" type="ORF">Prubr_33340</name>
</gene>
<evidence type="ECO:0000256" key="1">
    <source>
        <dbReference type="SAM" id="Phobius"/>
    </source>
</evidence>
<sequence length="271" mass="29934">MTGRSALGTALWYVRLTWFLSGVSLHRLVVYRADFLIGAGSLVVRVACQLALLGIIFQQVPALAGWSYHQVLFLTGFALLPRALDRLFTDQLWILSRDLVRTGDFHRYLLRPTSPLYTLLSERFLHPDGFGELVIGLAVVGTAAAQLDLALTPVQWLLLPLLVLCGALITTAIKVVFAALSFWTTTSFAAVVAASQPGDLSGYPLDLFHPSLRRLLTWLLPYAFTAYVPVSYLLFDRSDLLLWLPLVTAATLAVAGVVWRRGVDRFEMTGS</sequence>
<feature type="transmembrane region" description="Helical" evidence="1">
    <location>
        <begin position="161"/>
        <end position="194"/>
    </location>
</feature>
<dbReference type="PANTHER" id="PTHR36833:SF1">
    <property type="entry name" value="INTEGRAL MEMBRANE TRANSPORT PROTEIN"/>
    <property type="match status" value="1"/>
</dbReference>
<dbReference type="InterPro" id="IPR010390">
    <property type="entry name" value="ABC-2_transporter-like"/>
</dbReference>
<dbReference type="PANTHER" id="PTHR36833">
    <property type="entry name" value="SLR0610 PROTEIN-RELATED"/>
    <property type="match status" value="1"/>
</dbReference>
<protein>
    <submittedName>
        <fullName evidence="2">Membrane protein</fullName>
    </submittedName>
</protein>
<proteinExistence type="predicted"/>
<feature type="transmembrane region" description="Helical" evidence="1">
    <location>
        <begin position="42"/>
        <end position="60"/>
    </location>
</feature>
<keyword evidence="1" id="KW-0812">Transmembrane</keyword>
<accession>A0A810N3L9</accession>
<dbReference type="RefSeq" id="WP_212826334.1">
    <property type="nucleotide sequence ID" value="NZ_AP023359.1"/>
</dbReference>
<dbReference type="EMBL" id="AP023359">
    <property type="protein sequence ID" value="BCJ66313.1"/>
    <property type="molecule type" value="Genomic_DNA"/>
</dbReference>
<keyword evidence="1" id="KW-0472">Membrane</keyword>
<feature type="transmembrane region" description="Helical" evidence="1">
    <location>
        <begin position="66"/>
        <end position="84"/>
    </location>
</feature>
<keyword evidence="3" id="KW-1185">Reference proteome</keyword>
<feature type="transmembrane region" description="Helical" evidence="1">
    <location>
        <begin position="130"/>
        <end position="149"/>
    </location>
</feature>
<feature type="transmembrane region" description="Helical" evidence="1">
    <location>
        <begin position="240"/>
        <end position="259"/>
    </location>
</feature>
<dbReference type="AlphaFoldDB" id="A0A810N3L9"/>
<reference evidence="2" key="1">
    <citation type="submission" date="2020-08" db="EMBL/GenBank/DDBJ databases">
        <title>Whole genome shotgun sequence of Polymorphospora rubra NBRC 101157.</title>
        <authorList>
            <person name="Komaki H."/>
            <person name="Tamura T."/>
        </authorList>
    </citation>
    <scope>NUCLEOTIDE SEQUENCE</scope>
    <source>
        <strain evidence="2">NBRC 101157</strain>
    </source>
</reference>
<feature type="transmembrane region" description="Helical" evidence="1">
    <location>
        <begin position="215"/>
        <end position="234"/>
    </location>
</feature>
<organism evidence="2 3">
    <name type="scientific">Polymorphospora rubra</name>
    <dbReference type="NCBI Taxonomy" id="338584"/>
    <lineage>
        <taxon>Bacteria</taxon>
        <taxon>Bacillati</taxon>
        <taxon>Actinomycetota</taxon>
        <taxon>Actinomycetes</taxon>
        <taxon>Micromonosporales</taxon>
        <taxon>Micromonosporaceae</taxon>
        <taxon>Polymorphospora</taxon>
    </lineage>
</organism>
<evidence type="ECO:0000313" key="3">
    <source>
        <dbReference type="Proteomes" id="UP000680866"/>
    </source>
</evidence>
<dbReference type="Pfam" id="PF06182">
    <property type="entry name" value="ABC2_membrane_6"/>
    <property type="match status" value="1"/>
</dbReference>
<dbReference type="Proteomes" id="UP000680866">
    <property type="component" value="Chromosome"/>
</dbReference>
<name>A0A810N3L9_9ACTN</name>
<feature type="transmembrane region" description="Helical" evidence="1">
    <location>
        <begin position="12"/>
        <end position="30"/>
    </location>
</feature>
<dbReference type="KEGG" id="pry:Prubr_33340"/>
<evidence type="ECO:0000313" key="2">
    <source>
        <dbReference type="EMBL" id="BCJ66313.1"/>
    </source>
</evidence>
<keyword evidence="1" id="KW-1133">Transmembrane helix</keyword>